<organism evidence="2">
    <name type="scientific">Brassica napus</name>
    <name type="common">Rape</name>
    <dbReference type="NCBI Taxonomy" id="3708"/>
    <lineage>
        <taxon>Eukaryota</taxon>
        <taxon>Viridiplantae</taxon>
        <taxon>Streptophyta</taxon>
        <taxon>Embryophyta</taxon>
        <taxon>Tracheophyta</taxon>
        <taxon>Spermatophyta</taxon>
        <taxon>Magnoliopsida</taxon>
        <taxon>eudicotyledons</taxon>
        <taxon>Gunneridae</taxon>
        <taxon>Pentapetalae</taxon>
        <taxon>rosids</taxon>
        <taxon>malvids</taxon>
        <taxon>Brassicales</taxon>
        <taxon>Brassicaceae</taxon>
        <taxon>Brassiceae</taxon>
        <taxon>Brassica</taxon>
    </lineage>
</organism>
<dbReference type="Proteomes" id="UP001295469">
    <property type="component" value="Chromosome C03"/>
</dbReference>
<gene>
    <name evidence="2" type="ORF">DARMORV10_C03P57580.1</name>
</gene>
<accession>A0A816IFI0</accession>
<protein>
    <submittedName>
        <fullName evidence="2">(rape) hypothetical protein</fullName>
    </submittedName>
</protein>
<reference evidence="2" key="1">
    <citation type="submission" date="2021-01" db="EMBL/GenBank/DDBJ databases">
        <authorList>
            <consortium name="Genoscope - CEA"/>
            <person name="William W."/>
        </authorList>
    </citation>
    <scope>NUCLEOTIDE SEQUENCE</scope>
</reference>
<dbReference type="AlphaFoldDB" id="A0A816IFI0"/>
<keyword evidence="1" id="KW-1133">Transmembrane helix</keyword>
<proteinExistence type="predicted"/>
<sequence>LIYQSETWKKAELRNSKKESVESASRSSGLYFPPGSVKDPVSGGLNVELGFRPYTERLNGRIAVLELVVFLQVYFTVVVSAMFVNSEKEKVSIIRLTKERIVSSPKQIPETYHSNQKGKMLWNIRSLRACQFQPFFLVSLWSFKSEDHYCRQRHQHITPVQRYNTSAKVFSSKTFALSRYLVVSRSIFFQYKGSSLSKSMGR</sequence>
<evidence type="ECO:0000256" key="1">
    <source>
        <dbReference type="SAM" id="Phobius"/>
    </source>
</evidence>
<feature type="non-terminal residue" evidence="2">
    <location>
        <position position="1"/>
    </location>
</feature>
<feature type="non-terminal residue" evidence="2">
    <location>
        <position position="202"/>
    </location>
</feature>
<name>A0A816IFI0_BRANA</name>
<dbReference type="EMBL" id="HG994367">
    <property type="protein sequence ID" value="CAF1706403.1"/>
    <property type="molecule type" value="Genomic_DNA"/>
</dbReference>
<evidence type="ECO:0000313" key="2">
    <source>
        <dbReference type="EMBL" id="CAF1706403.1"/>
    </source>
</evidence>
<keyword evidence="1" id="KW-0812">Transmembrane</keyword>
<feature type="transmembrane region" description="Helical" evidence="1">
    <location>
        <begin position="62"/>
        <end position="84"/>
    </location>
</feature>
<keyword evidence="1" id="KW-0472">Membrane</keyword>